<gene>
    <name evidence="1" type="ORF">STIP28_6</name>
</gene>
<keyword evidence="2" id="KW-1185">Reference proteome</keyword>
<sequence length="58" mass="6568">MTTSTETLLNAFTKAVQDYHTSQLQMFQQDADEYAAQLINKHGIDPEQLDDIYFGITG</sequence>
<accession>A0AAE9BPT1</accession>
<proteinExistence type="predicted"/>
<evidence type="ECO:0000313" key="2">
    <source>
        <dbReference type="Proteomes" id="UP000828768"/>
    </source>
</evidence>
<protein>
    <submittedName>
        <fullName evidence="1">Uncharacterized protein</fullName>
    </submittedName>
</protein>
<reference evidence="1" key="1">
    <citation type="submission" date="2021-08" db="EMBL/GenBank/DDBJ databases">
        <authorList>
            <person name="Shitrit D."/>
            <person name="Kirzner S."/>
            <person name="Dekel-Bird N.P."/>
            <person name="Avrani S."/>
            <person name="Sabehi G."/>
            <person name="Perkarsky I."/>
            <person name="Peleg M."/>
            <person name="Tahan R."/>
            <person name="Kondratyeva K."/>
            <person name="Lindell D."/>
        </authorList>
    </citation>
    <scope>NUCLEOTIDE SEQUENCE</scope>
</reference>
<dbReference type="EMBL" id="MZ803112">
    <property type="protein sequence ID" value="UAW01048.1"/>
    <property type="molecule type" value="Genomic_DNA"/>
</dbReference>
<organism evidence="1 2">
    <name type="scientific">Synechococcus T7-like virus S-TIP28</name>
    <dbReference type="NCBI Taxonomy" id="1332140"/>
    <lineage>
        <taxon>Viruses</taxon>
        <taxon>Duplodnaviria</taxon>
        <taxon>Heunggongvirae</taxon>
        <taxon>Uroviricota</taxon>
        <taxon>Caudoviricetes</taxon>
        <taxon>Autographivirales</taxon>
        <taxon>Autographivirales incertae sedis</taxon>
        <taxon>Tiranvirus</taxon>
        <taxon>Tiranvirus STIP28</taxon>
    </lineage>
</organism>
<name>A0AAE9BPT1_9CAUD</name>
<dbReference type="Proteomes" id="UP000828768">
    <property type="component" value="Segment"/>
</dbReference>
<evidence type="ECO:0000313" key="1">
    <source>
        <dbReference type="EMBL" id="UAW01048.1"/>
    </source>
</evidence>